<accession>A0A6J7FJG8</accession>
<evidence type="ECO:0000313" key="1">
    <source>
        <dbReference type="EMBL" id="CAB4892579.1"/>
    </source>
</evidence>
<reference evidence="1" key="1">
    <citation type="submission" date="2020-05" db="EMBL/GenBank/DDBJ databases">
        <authorList>
            <person name="Chiriac C."/>
            <person name="Salcher M."/>
            <person name="Ghai R."/>
            <person name="Kavagutti S V."/>
        </authorList>
    </citation>
    <scope>NUCLEOTIDE SEQUENCE</scope>
</reference>
<protein>
    <submittedName>
        <fullName evidence="1">Unannotated protein</fullName>
    </submittedName>
</protein>
<gene>
    <name evidence="1" type="ORF">UFOPK3564_00106</name>
</gene>
<proteinExistence type="predicted"/>
<organism evidence="1">
    <name type="scientific">freshwater metagenome</name>
    <dbReference type="NCBI Taxonomy" id="449393"/>
    <lineage>
        <taxon>unclassified sequences</taxon>
        <taxon>metagenomes</taxon>
        <taxon>ecological metagenomes</taxon>
    </lineage>
</organism>
<dbReference type="EMBL" id="CAFBMK010000003">
    <property type="protein sequence ID" value="CAB4892579.1"/>
    <property type="molecule type" value="Genomic_DNA"/>
</dbReference>
<sequence length="96" mass="10845">MSQRAPEAEVELVPIVIPTDDESDGRIGALPIDQMAIVGRRRGWLLVRDLRDRSLYLTAGQTRFAAWRRRRTDTPTATEVAALREQLEHVPGEAPR</sequence>
<name>A0A6J7FJG8_9ZZZZ</name>
<dbReference type="AlphaFoldDB" id="A0A6J7FJG8"/>